<dbReference type="AlphaFoldDB" id="A0A415SDW9"/>
<dbReference type="EMBL" id="QRQE01000002">
    <property type="protein sequence ID" value="RHM81453.1"/>
    <property type="molecule type" value="Genomic_DNA"/>
</dbReference>
<comment type="caution">
    <text evidence="3">The sequence shown here is derived from an EMBL/GenBank/DDBJ whole genome shotgun (WGS) entry which is preliminary data.</text>
</comment>
<proteinExistence type="predicted"/>
<evidence type="ECO:0000313" key="3">
    <source>
        <dbReference type="EMBL" id="RHM81453.1"/>
    </source>
</evidence>
<sequence length="166" mass="18920">MKIRKKMLSVFCAAMLLGTITSVTVPQVQASEEQTKKVDGSYLTMQESASGTSQDEDTRGQYIMVGECSITKAGRNRIYVYSGTTANRTVNLVSTIVYVDQYIEEKDAWGQIDFWRKDAENDYFVSTSKYITVEPGYYYRVRADHFAGMQYPYESTYSFTDGIMIK</sequence>
<accession>A0A415SDW9</accession>
<feature type="chain" id="PRO_5042714669" evidence="1">
    <location>
        <begin position="31"/>
        <end position="166"/>
    </location>
</feature>
<name>A0A415SDW9_MEDGN</name>
<reference evidence="3 4" key="1">
    <citation type="submission" date="2018-08" db="EMBL/GenBank/DDBJ databases">
        <title>A genome reference for cultivated species of the human gut microbiota.</title>
        <authorList>
            <person name="Zou Y."/>
            <person name="Xue W."/>
            <person name="Luo G."/>
        </authorList>
    </citation>
    <scope>NUCLEOTIDE SEQUENCE [LARGE SCALE GENOMIC DNA]</scope>
    <source>
        <strain evidence="3 4">AF33-12</strain>
    </source>
</reference>
<dbReference type="Proteomes" id="UP001212160">
    <property type="component" value="Unassembled WGS sequence"/>
</dbReference>
<protein>
    <submittedName>
        <fullName evidence="2">DUF6147 family protein</fullName>
    </submittedName>
</protein>
<reference evidence="2" key="2">
    <citation type="submission" date="2023-01" db="EMBL/GenBank/DDBJ databases">
        <title>Human gut microbiome strain richness.</title>
        <authorList>
            <person name="Chen-Liaw A."/>
        </authorList>
    </citation>
    <scope>NUCLEOTIDE SEQUENCE</scope>
    <source>
        <strain evidence="2">RTP21484st1_H11_RTP21484_190118</strain>
    </source>
</reference>
<dbReference type="RefSeq" id="WP_118444116.1">
    <property type="nucleotide sequence ID" value="NZ_DAWDPA010000015.1"/>
</dbReference>
<evidence type="ECO:0000313" key="4">
    <source>
        <dbReference type="Proteomes" id="UP000285610"/>
    </source>
</evidence>
<evidence type="ECO:0000313" key="2">
    <source>
        <dbReference type="EMBL" id="MDB8686923.1"/>
    </source>
</evidence>
<organism evidence="3 4">
    <name type="scientific">Mediterraneibacter gnavus</name>
    <name type="common">Ruminococcus gnavus</name>
    <dbReference type="NCBI Taxonomy" id="33038"/>
    <lineage>
        <taxon>Bacteria</taxon>
        <taxon>Bacillati</taxon>
        <taxon>Bacillota</taxon>
        <taxon>Clostridia</taxon>
        <taxon>Lachnospirales</taxon>
        <taxon>Lachnospiraceae</taxon>
        <taxon>Mediterraneibacter</taxon>
    </lineage>
</organism>
<keyword evidence="1" id="KW-0732">Signal</keyword>
<feature type="signal peptide" evidence="1">
    <location>
        <begin position="1"/>
        <end position="30"/>
    </location>
</feature>
<evidence type="ECO:0000256" key="1">
    <source>
        <dbReference type="SAM" id="SignalP"/>
    </source>
</evidence>
<dbReference type="EMBL" id="JAQMLA010000024">
    <property type="protein sequence ID" value="MDB8686923.1"/>
    <property type="molecule type" value="Genomic_DNA"/>
</dbReference>
<dbReference type="InterPro" id="IPR046145">
    <property type="entry name" value="DUF6147"/>
</dbReference>
<gene>
    <name evidence="3" type="ORF">DWZ50_01260</name>
    <name evidence="2" type="ORF">PNW85_09575</name>
</gene>
<dbReference type="Proteomes" id="UP000285610">
    <property type="component" value="Unassembled WGS sequence"/>
</dbReference>
<dbReference type="Pfam" id="PF19644">
    <property type="entry name" value="DUF6147"/>
    <property type="match status" value="1"/>
</dbReference>